<gene>
    <name evidence="3" type="ORF">BX592_107221</name>
</gene>
<accession>A0A4R8LV23</accession>
<dbReference type="EMBL" id="SORE01000007">
    <property type="protein sequence ID" value="TDY51653.1"/>
    <property type="molecule type" value="Genomic_DNA"/>
</dbReference>
<dbReference type="Proteomes" id="UP000295509">
    <property type="component" value="Unassembled WGS sequence"/>
</dbReference>
<sequence length="224" mass="23761">MSHPMNPRPNRERKRRGARATTRRQRGTAAIEMALLLPILVAIALPVVDFARNMQAQMILINVSREGANLASRASLTFPMQTIMSSLTMTTPPLNMSANGMIYITQIIGNNNCDANGNNCTGVVVAQYRWNGGNDAAASSKLWNCGSSGGTSWSTDGTGSCAGLPSPGKNSPQVALLQGQLSNGQIAYAVEAFYVQPPLIGGMNLSSILNTPALSPDLYAMTVF</sequence>
<evidence type="ECO:0000259" key="2">
    <source>
        <dbReference type="Pfam" id="PF07811"/>
    </source>
</evidence>
<name>A0A4R8LV23_9BURK</name>
<organism evidence="3 4">
    <name type="scientific">Paraburkholderia rhizosphaerae</name>
    <dbReference type="NCBI Taxonomy" id="480658"/>
    <lineage>
        <taxon>Bacteria</taxon>
        <taxon>Pseudomonadati</taxon>
        <taxon>Pseudomonadota</taxon>
        <taxon>Betaproteobacteria</taxon>
        <taxon>Burkholderiales</taxon>
        <taxon>Burkholderiaceae</taxon>
        <taxon>Paraburkholderia</taxon>
    </lineage>
</organism>
<reference evidence="3 4" key="1">
    <citation type="submission" date="2019-03" db="EMBL/GenBank/DDBJ databases">
        <title>Genomic Encyclopedia of Type Strains, Phase III (KMG-III): the genomes of soil and plant-associated and newly described type strains.</title>
        <authorList>
            <person name="Whitman W."/>
        </authorList>
    </citation>
    <scope>NUCLEOTIDE SEQUENCE [LARGE SCALE GENOMIC DNA]</scope>
    <source>
        <strain evidence="3 4">LMG 29544</strain>
    </source>
</reference>
<evidence type="ECO:0000256" key="1">
    <source>
        <dbReference type="SAM" id="MobiDB-lite"/>
    </source>
</evidence>
<feature type="region of interest" description="Disordered" evidence="1">
    <location>
        <begin position="1"/>
        <end position="25"/>
    </location>
</feature>
<dbReference type="AlphaFoldDB" id="A0A4R8LV23"/>
<evidence type="ECO:0000313" key="3">
    <source>
        <dbReference type="EMBL" id="TDY51653.1"/>
    </source>
</evidence>
<feature type="domain" description="TadE-like" evidence="2">
    <location>
        <begin position="27"/>
        <end position="68"/>
    </location>
</feature>
<keyword evidence="4" id="KW-1185">Reference proteome</keyword>
<dbReference type="InterPro" id="IPR012495">
    <property type="entry name" value="TadE-like_dom"/>
</dbReference>
<feature type="compositionally biased region" description="Basic residues" evidence="1">
    <location>
        <begin position="11"/>
        <end position="25"/>
    </location>
</feature>
<protein>
    <submittedName>
        <fullName evidence="3">TadE-like protein</fullName>
    </submittedName>
</protein>
<evidence type="ECO:0000313" key="4">
    <source>
        <dbReference type="Proteomes" id="UP000295509"/>
    </source>
</evidence>
<proteinExistence type="predicted"/>
<dbReference type="Pfam" id="PF07811">
    <property type="entry name" value="TadE"/>
    <property type="match status" value="1"/>
</dbReference>
<comment type="caution">
    <text evidence="3">The sequence shown here is derived from an EMBL/GenBank/DDBJ whole genome shotgun (WGS) entry which is preliminary data.</text>
</comment>